<evidence type="ECO:0000313" key="1">
    <source>
        <dbReference type="EMBL" id="RGS12063.1"/>
    </source>
</evidence>
<dbReference type="AlphaFoldDB" id="A0A412HCH5"/>
<sequence length="76" mass="9093">MLTKVKVFNVLGNSLILTLFGVFSVTRVRANTSSEQHYIHIIRYAREGKNRNFFCMRKKIFCMREKIFPRNRPQKL</sequence>
<dbReference type="Proteomes" id="UP000283872">
    <property type="component" value="Unassembled WGS sequence"/>
</dbReference>
<proteinExistence type="predicted"/>
<name>A0A412HCH5_9BACT</name>
<gene>
    <name evidence="1" type="ORF">DWY11_13010</name>
</gene>
<protein>
    <submittedName>
        <fullName evidence="1">Uncharacterized protein</fullName>
    </submittedName>
</protein>
<reference evidence="1 2" key="1">
    <citation type="submission" date="2018-08" db="EMBL/GenBank/DDBJ databases">
        <title>A genome reference for cultivated species of the human gut microbiota.</title>
        <authorList>
            <person name="Zou Y."/>
            <person name="Xue W."/>
            <person name="Luo G."/>
        </authorList>
    </citation>
    <scope>NUCLEOTIDE SEQUENCE [LARGE SCALE GENOMIC DNA]</scope>
    <source>
        <strain evidence="1 2">AF24-12</strain>
    </source>
</reference>
<evidence type="ECO:0000313" key="2">
    <source>
        <dbReference type="Proteomes" id="UP000283872"/>
    </source>
</evidence>
<accession>A0A412HCH5</accession>
<dbReference type="EMBL" id="QRVA01000042">
    <property type="protein sequence ID" value="RGS12063.1"/>
    <property type="molecule type" value="Genomic_DNA"/>
</dbReference>
<comment type="caution">
    <text evidence="1">The sequence shown here is derived from an EMBL/GenBank/DDBJ whole genome shotgun (WGS) entry which is preliminary data.</text>
</comment>
<organism evidence="1 2">
    <name type="scientific">Segatella copri</name>
    <dbReference type="NCBI Taxonomy" id="165179"/>
    <lineage>
        <taxon>Bacteria</taxon>
        <taxon>Pseudomonadati</taxon>
        <taxon>Bacteroidota</taxon>
        <taxon>Bacteroidia</taxon>
        <taxon>Bacteroidales</taxon>
        <taxon>Prevotellaceae</taxon>
        <taxon>Segatella</taxon>
    </lineage>
</organism>